<evidence type="ECO:0000256" key="5">
    <source>
        <dbReference type="ARBA" id="ARBA00022737"/>
    </source>
</evidence>
<evidence type="ECO:0000313" key="10">
    <source>
        <dbReference type="Proteomes" id="UP001186944"/>
    </source>
</evidence>
<feature type="region of interest" description="Disordered" evidence="7">
    <location>
        <begin position="763"/>
        <end position="782"/>
    </location>
</feature>
<comment type="similarity">
    <text evidence="2">Belongs to the TUB family.</text>
</comment>
<dbReference type="InterPro" id="IPR001496">
    <property type="entry name" value="SOCS_box"/>
</dbReference>
<dbReference type="InterPro" id="IPR025659">
    <property type="entry name" value="Tubby-like_C"/>
</dbReference>
<dbReference type="PANTHER" id="PTHR16517:SF2">
    <property type="entry name" value="TUBBY-RELATED PROTEIN 4"/>
    <property type="match status" value="1"/>
</dbReference>
<evidence type="ECO:0000256" key="2">
    <source>
        <dbReference type="ARBA" id="ARBA00007129"/>
    </source>
</evidence>
<name>A0AA88YGR3_PINIB</name>
<dbReference type="InterPro" id="IPR036322">
    <property type="entry name" value="WD40_repeat_dom_sf"/>
</dbReference>
<dbReference type="InterPro" id="IPR015943">
    <property type="entry name" value="WD40/YVTN_repeat-like_dom_sf"/>
</dbReference>
<dbReference type="AlphaFoldDB" id="A0AA88YGR3"/>
<feature type="region of interest" description="Disordered" evidence="7">
    <location>
        <begin position="500"/>
        <end position="528"/>
    </location>
</feature>
<evidence type="ECO:0000259" key="8">
    <source>
        <dbReference type="PROSITE" id="PS50225"/>
    </source>
</evidence>
<dbReference type="PANTHER" id="PTHR16517">
    <property type="entry name" value="TUBBY-RELATED"/>
    <property type="match status" value="1"/>
</dbReference>
<dbReference type="EMBL" id="VSWD01000007">
    <property type="protein sequence ID" value="KAK3096559.1"/>
    <property type="molecule type" value="Genomic_DNA"/>
</dbReference>
<dbReference type="SUPFAM" id="SSF50978">
    <property type="entry name" value="WD40 repeat-like"/>
    <property type="match status" value="1"/>
</dbReference>
<evidence type="ECO:0000256" key="1">
    <source>
        <dbReference type="ARBA" id="ARBA00004496"/>
    </source>
</evidence>
<reference evidence="9" key="1">
    <citation type="submission" date="2019-08" db="EMBL/GenBank/DDBJ databases">
        <title>The improved chromosome-level genome for the pearl oyster Pinctada fucata martensii using PacBio sequencing and Hi-C.</title>
        <authorList>
            <person name="Zheng Z."/>
        </authorList>
    </citation>
    <scope>NUCLEOTIDE SEQUENCE</scope>
    <source>
        <strain evidence="9">ZZ-2019</strain>
        <tissue evidence="9">Adductor muscle</tissue>
    </source>
</reference>
<dbReference type="Proteomes" id="UP001186944">
    <property type="component" value="Unassembled WGS sequence"/>
</dbReference>
<evidence type="ECO:0000256" key="7">
    <source>
        <dbReference type="SAM" id="MobiDB-lite"/>
    </source>
</evidence>
<dbReference type="Pfam" id="PF24797">
    <property type="entry name" value="Beta-prop_WDR35_TULP_N"/>
    <property type="match status" value="1"/>
</dbReference>
<dbReference type="InterPro" id="IPR000007">
    <property type="entry name" value="Tubby_C"/>
</dbReference>
<sequence length="1101" mass="123688">MHVHFEQNNSTRTECTLHSLSWMGKVPESLPENDGGWKLNRHQYYMEGWLASGNGKGVVGVTFTTSHCKKYEPPQRSNFNLRGHRSEVILVRWNEPYQKLATCDSQGVIFVWIKHEGRWSIELINDRNSQVTDFNWSHDGRMALICYCDGFVLVGSVAGQRYWSSMLNLDSTVITCGIWSADDQKVLFGTTDGQIIVMSSTGAMITQVIVNEGNEIVSMLWSCEKFNMDETESKSTSTNERDSQPSIASSRSSSLDHTLSLCFRSGTIFLMSNFDDICPRIIQTSLTGLKLDWSNCGEILAVGGFTRLPNLQCKNQLYFYNKDGRQIHSVSIPSQGKPLTALSWGHNDRRIFIASGFNLFVAWVTKQVAPLQFTCQRTIQRAISQERNIYRLPLPSRLRHGVLALFSPTIKSYIPDPFKLREFVSCPPPGSERLYCTMVRHGEETSGGHYTLYLEYLGGLIPLLKGKRASKLRPDFVIFDPKIKAKSTIEDGFVVDYEKDSTPSDSDDDIQSDGCGSPRMQRKKRPKTFRAEKVERSITFRTLDELLYNDSLPESSRLVEVTSNIWGTKFRMSGVAQFLPEDLGQILYKTSLLHLQPRQMTITLTGLSKVDQPLFRDPTFTPAGYGDEDASLSYNGAVVENDGQIQDESILVVTETCNSDGNNKQSNHVVVDVVPSPVSAMQIDDKPYLELNGTFSNGGDKACRTTNMKNRTLSPASESLAQNNAFNADNGNMLKEKYTSQGAKPKVRSTALAGSSNDIALSSTNSVQEVTGSPTNSSSNSSVLLRTSLHNEVECIMKDEEESRWADLANPGIKFIDDENNMARMEAMHENSSGLICDSSQLTPTLSDTHKRLYLGSQVSIEMEMEDSCKTCDERRQSFNSIATDDENSLEIFGSNDNVLSSEVLNDLTNSLPRHSIDIGVQAYSDVVDRDSFTRRNSGLEINHSASLPASPIKRNLQLDSPSLTLREEVLRAKCKHYSPIFRRKSKYCQDVDDDSENELCTAEEMRYRHHQFKNLESFQKAQLKQKLKHSRGKGVDRSRIVPAGMRQFVMHNKAPIWNENSQVMQFGRIDSNAYTLDFQYPFTALQAFAVALANVTQRLK</sequence>
<dbReference type="InterPro" id="IPR001680">
    <property type="entry name" value="WD40_rpt"/>
</dbReference>
<dbReference type="Gene3D" id="2.130.10.10">
    <property type="entry name" value="YVTN repeat-like/Quinoprotein amine dehydrogenase"/>
    <property type="match status" value="1"/>
</dbReference>
<dbReference type="SUPFAM" id="SSF54518">
    <property type="entry name" value="Tubby C-terminal domain-like"/>
    <property type="match status" value="1"/>
</dbReference>
<organism evidence="9 10">
    <name type="scientific">Pinctada imbricata</name>
    <name type="common">Atlantic pearl-oyster</name>
    <name type="synonym">Pinctada martensii</name>
    <dbReference type="NCBI Taxonomy" id="66713"/>
    <lineage>
        <taxon>Eukaryota</taxon>
        <taxon>Metazoa</taxon>
        <taxon>Spiralia</taxon>
        <taxon>Lophotrochozoa</taxon>
        <taxon>Mollusca</taxon>
        <taxon>Bivalvia</taxon>
        <taxon>Autobranchia</taxon>
        <taxon>Pteriomorphia</taxon>
        <taxon>Pterioida</taxon>
        <taxon>Pterioidea</taxon>
        <taxon>Pteriidae</taxon>
        <taxon>Pinctada</taxon>
    </lineage>
</organism>
<evidence type="ECO:0000256" key="3">
    <source>
        <dbReference type="ARBA" id="ARBA00022490"/>
    </source>
</evidence>
<gene>
    <name evidence="9" type="ORF">FSP39_001289</name>
</gene>
<feature type="region of interest" description="Disordered" evidence="7">
    <location>
        <begin position="231"/>
        <end position="251"/>
    </location>
</feature>
<dbReference type="PROSITE" id="PS50225">
    <property type="entry name" value="SOCS"/>
    <property type="match status" value="1"/>
</dbReference>
<keyword evidence="5" id="KW-0677">Repeat</keyword>
<feature type="repeat" description="WD" evidence="6">
    <location>
        <begin position="81"/>
        <end position="112"/>
    </location>
</feature>
<dbReference type="PROSITE" id="PS50082">
    <property type="entry name" value="WD_REPEATS_2"/>
    <property type="match status" value="1"/>
</dbReference>
<feature type="compositionally biased region" description="Polar residues" evidence="7">
    <location>
        <begin position="763"/>
        <end position="775"/>
    </location>
</feature>
<dbReference type="PRINTS" id="PR01573">
    <property type="entry name" value="SUPERTUBBY"/>
</dbReference>
<dbReference type="Gene3D" id="3.20.90.10">
    <property type="entry name" value="Tubby Protein, Chain A"/>
    <property type="match status" value="1"/>
</dbReference>
<evidence type="ECO:0000256" key="6">
    <source>
        <dbReference type="PROSITE-ProRule" id="PRU00221"/>
    </source>
</evidence>
<comment type="subcellular location">
    <subcellularLocation>
        <location evidence="1">Cytoplasm</location>
    </subcellularLocation>
</comment>
<dbReference type="GO" id="GO:0005737">
    <property type="term" value="C:cytoplasm"/>
    <property type="evidence" value="ECO:0007669"/>
    <property type="project" value="UniProtKB-SubCell"/>
</dbReference>
<feature type="compositionally biased region" description="Basic and acidic residues" evidence="7">
    <location>
        <begin position="231"/>
        <end position="243"/>
    </location>
</feature>
<evidence type="ECO:0000256" key="4">
    <source>
        <dbReference type="ARBA" id="ARBA00022574"/>
    </source>
</evidence>
<comment type="caution">
    <text evidence="9">The sequence shown here is derived from an EMBL/GenBank/DDBJ whole genome shotgun (WGS) entry which is preliminary data.</text>
</comment>
<dbReference type="Pfam" id="PF01167">
    <property type="entry name" value="Tub"/>
    <property type="match status" value="1"/>
</dbReference>
<proteinExistence type="inferred from homology"/>
<accession>A0AA88YGR3</accession>
<protein>
    <recommendedName>
        <fullName evidence="8">SOCS box domain-containing protein</fullName>
    </recommendedName>
</protein>
<dbReference type="InterPro" id="IPR056159">
    <property type="entry name" value="Beta-prop_IFT121_TULP_N"/>
</dbReference>
<keyword evidence="10" id="KW-1185">Reference proteome</keyword>
<feature type="domain" description="SOCS box" evidence="8">
    <location>
        <begin position="366"/>
        <end position="399"/>
    </location>
</feature>
<evidence type="ECO:0000313" key="9">
    <source>
        <dbReference type="EMBL" id="KAK3096559.1"/>
    </source>
</evidence>
<keyword evidence="3" id="KW-0963">Cytoplasm</keyword>
<keyword evidence="4 6" id="KW-0853">WD repeat</keyword>